<comment type="caution">
    <text evidence="1">The sequence shown here is derived from an EMBL/GenBank/DDBJ whole genome shotgun (WGS) entry which is preliminary data.</text>
</comment>
<dbReference type="EMBL" id="CM037156">
    <property type="protein sequence ID" value="KAH7838413.1"/>
    <property type="molecule type" value="Genomic_DNA"/>
</dbReference>
<evidence type="ECO:0000313" key="1">
    <source>
        <dbReference type="EMBL" id="KAH7838413.1"/>
    </source>
</evidence>
<name>A0ACB7XCC6_9ERIC</name>
<sequence>MTGERTLLQHSTTSSTTCNKMDDILEEEIGSTQPEDGGAVEKGDANAKSKHKRANQSMVWDHFHIITEKDDPNSRAACNYCTSDYACHGTKNGTSTMRSHLTYQCRGYELSKKNFDKKQKTLGFEPIKEWYEKNGIHVLPLKDEGQSCTKIMDEEEGMDSLEKMKYRFKMHLEEENNLVSKSELERYLMEGCEVENEEFNLLGWWKANSTKYPILSQVARDVLASESAFSTGGRVLDLYRTSLAPRTVEALICTRDWLHSPTKIDLREYMDEAEKLEAELVVDSSDESTVIDV</sequence>
<accession>A0ACB7XCC6</accession>
<organism evidence="1 2">
    <name type="scientific">Vaccinium darrowii</name>
    <dbReference type="NCBI Taxonomy" id="229202"/>
    <lineage>
        <taxon>Eukaryota</taxon>
        <taxon>Viridiplantae</taxon>
        <taxon>Streptophyta</taxon>
        <taxon>Embryophyta</taxon>
        <taxon>Tracheophyta</taxon>
        <taxon>Spermatophyta</taxon>
        <taxon>Magnoliopsida</taxon>
        <taxon>eudicotyledons</taxon>
        <taxon>Gunneridae</taxon>
        <taxon>Pentapetalae</taxon>
        <taxon>asterids</taxon>
        <taxon>Ericales</taxon>
        <taxon>Ericaceae</taxon>
        <taxon>Vaccinioideae</taxon>
        <taxon>Vaccinieae</taxon>
        <taxon>Vaccinium</taxon>
    </lineage>
</organism>
<proteinExistence type="predicted"/>
<dbReference type="Proteomes" id="UP000828048">
    <property type="component" value="Chromosome 6"/>
</dbReference>
<evidence type="ECO:0000313" key="2">
    <source>
        <dbReference type="Proteomes" id="UP000828048"/>
    </source>
</evidence>
<reference evidence="1 2" key="1">
    <citation type="journal article" date="2021" name="Hortic Res">
        <title>High-quality reference genome and annotation aids understanding of berry development for evergreen blueberry (Vaccinium darrowii).</title>
        <authorList>
            <person name="Yu J."/>
            <person name="Hulse-Kemp A.M."/>
            <person name="Babiker E."/>
            <person name="Staton M."/>
        </authorList>
    </citation>
    <scope>NUCLEOTIDE SEQUENCE [LARGE SCALE GENOMIC DNA]</scope>
    <source>
        <strain evidence="2">cv. NJ 8807/NJ 8810</strain>
        <tissue evidence="1">Young leaf</tissue>
    </source>
</reference>
<gene>
    <name evidence="1" type="ORF">Vadar_026026</name>
</gene>
<keyword evidence="2" id="KW-1185">Reference proteome</keyword>
<protein>
    <submittedName>
        <fullName evidence="1">Uncharacterized protein</fullName>
    </submittedName>
</protein>